<gene>
    <name evidence="1" type="ORF">NSPZN2_11547</name>
</gene>
<accession>A0ABM8QVR6</accession>
<proteinExistence type="predicted"/>
<keyword evidence="2" id="KW-1185">Reference proteome</keyword>
<evidence type="ECO:0000313" key="2">
    <source>
        <dbReference type="Proteomes" id="UP000675880"/>
    </source>
</evidence>
<dbReference type="KEGG" id="nde:NIDE4072"/>
<comment type="caution">
    <text evidence="1">The sequence shown here is derived from an EMBL/GenBank/DDBJ whole genome shotgun (WGS) entry which is preliminary data.</text>
</comment>
<name>A0ABM8QVR6_9BACT</name>
<protein>
    <submittedName>
        <fullName evidence="1">Uncharacterized protein</fullName>
    </submittedName>
</protein>
<organism evidence="1 2">
    <name type="scientific">Nitrospira defluvii</name>
    <dbReference type="NCBI Taxonomy" id="330214"/>
    <lineage>
        <taxon>Bacteria</taxon>
        <taxon>Pseudomonadati</taxon>
        <taxon>Nitrospirota</taxon>
        <taxon>Nitrospiria</taxon>
        <taxon>Nitrospirales</taxon>
        <taxon>Nitrospiraceae</taxon>
        <taxon>Nitrospira</taxon>
    </lineage>
</organism>
<evidence type="ECO:0000313" key="1">
    <source>
        <dbReference type="EMBL" id="CAE6717916.1"/>
    </source>
</evidence>
<reference evidence="1 2" key="1">
    <citation type="submission" date="2021-02" db="EMBL/GenBank/DDBJ databases">
        <authorList>
            <person name="Han P."/>
        </authorList>
    </citation>
    <scope>NUCLEOTIDE SEQUENCE [LARGE SCALE GENOMIC DNA]</scope>
    <source>
        <strain evidence="1">Candidatus Nitrospira sp. ZN2</strain>
    </source>
</reference>
<dbReference type="EMBL" id="CAJNBJ010000001">
    <property type="protein sequence ID" value="CAE6717916.1"/>
    <property type="molecule type" value="Genomic_DNA"/>
</dbReference>
<dbReference type="Proteomes" id="UP000675880">
    <property type="component" value="Unassembled WGS sequence"/>
</dbReference>
<sequence>MKKLMFVTLGVAALAIGSQPVTAQAQVADAIQAVNDAIVELTDAPGLGKRTTVDLAKRWGADRSVIDSATAKLQDGLSKAQSGGAGADAMRQLKLAVDYGKARLHKEARLSAQGALRHLCVANQDQGPGCDTVPKFGSYTAP</sequence>